<dbReference type="Gene3D" id="3.40.630.30">
    <property type="match status" value="1"/>
</dbReference>
<dbReference type="InterPro" id="IPR016181">
    <property type="entry name" value="Acyl_CoA_acyltransferase"/>
</dbReference>
<dbReference type="AlphaFoldDB" id="A0A9D2CBQ0"/>
<dbReference type="EMBL" id="DXDA01000068">
    <property type="protein sequence ID" value="HIY69526.1"/>
    <property type="molecule type" value="Genomic_DNA"/>
</dbReference>
<accession>A0A9D2CBQ0</accession>
<comment type="caution">
    <text evidence="2">The sequence shown here is derived from an EMBL/GenBank/DDBJ whole genome shotgun (WGS) entry which is preliminary data.</text>
</comment>
<sequence length="189" mass="22402">MSEPKIQFIPFQSRLDEAWAEAWELYENSFPACERWNGDDYDRAFRDPLFEADAIRCDGRFAGILFHWKGDGFHYVEHLAISPLLRGQNMGSRALAAFCEGRRVILEIDPPEDEISIRRLHFYERLGFVANPHTYIHPSFRRPFQHHRLVLMSRPGALSDDEARRFADFIRERVLRYSEHERPELPRID</sequence>
<reference evidence="2" key="2">
    <citation type="submission" date="2021-04" db="EMBL/GenBank/DDBJ databases">
        <authorList>
            <person name="Gilroy R."/>
        </authorList>
    </citation>
    <scope>NUCLEOTIDE SEQUENCE</scope>
    <source>
        <strain evidence="2">5134</strain>
    </source>
</reference>
<gene>
    <name evidence="2" type="ORF">H9828_08935</name>
</gene>
<dbReference type="Pfam" id="PF00583">
    <property type="entry name" value="Acetyltransf_1"/>
    <property type="match status" value="1"/>
</dbReference>
<dbReference type="GO" id="GO:0016747">
    <property type="term" value="F:acyltransferase activity, transferring groups other than amino-acyl groups"/>
    <property type="evidence" value="ECO:0007669"/>
    <property type="project" value="InterPro"/>
</dbReference>
<evidence type="ECO:0000313" key="3">
    <source>
        <dbReference type="Proteomes" id="UP000886844"/>
    </source>
</evidence>
<organism evidence="2 3">
    <name type="scientific">Candidatus Alistipes intestinigallinarum</name>
    <dbReference type="NCBI Taxonomy" id="2838440"/>
    <lineage>
        <taxon>Bacteria</taxon>
        <taxon>Pseudomonadati</taxon>
        <taxon>Bacteroidota</taxon>
        <taxon>Bacteroidia</taxon>
        <taxon>Bacteroidales</taxon>
        <taxon>Rikenellaceae</taxon>
        <taxon>Alistipes</taxon>
    </lineage>
</organism>
<dbReference type="PROSITE" id="PS51186">
    <property type="entry name" value="GNAT"/>
    <property type="match status" value="1"/>
</dbReference>
<dbReference type="SUPFAM" id="SSF55729">
    <property type="entry name" value="Acyl-CoA N-acyltransferases (Nat)"/>
    <property type="match status" value="1"/>
</dbReference>
<dbReference type="InterPro" id="IPR000182">
    <property type="entry name" value="GNAT_dom"/>
</dbReference>
<evidence type="ECO:0000259" key="1">
    <source>
        <dbReference type="PROSITE" id="PS51186"/>
    </source>
</evidence>
<protein>
    <submittedName>
        <fullName evidence="2">GNAT family N-acetyltransferase</fullName>
    </submittedName>
</protein>
<feature type="domain" description="N-acetyltransferase" evidence="1">
    <location>
        <begin position="9"/>
        <end position="157"/>
    </location>
</feature>
<evidence type="ECO:0000313" key="2">
    <source>
        <dbReference type="EMBL" id="HIY69526.1"/>
    </source>
</evidence>
<proteinExistence type="predicted"/>
<dbReference type="Proteomes" id="UP000886844">
    <property type="component" value="Unassembled WGS sequence"/>
</dbReference>
<name>A0A9D2CBQ0_9BACT</name>
<reference evidence="2" key="1">
    <citation type="journal article" date="2021" name="PeerJ">
        <title>Extensive microbial diversity within the chicken gut microbiome revealed by metagenomics and culture.</title>
        <authorList>
            <person name="Gilroy R."/>
            <person name="Ravi A."/>
            <person name="Getino M."/>
            <person name="Pursley I."/>
            <person name="Horton D.L."/>
            <person name="Alikhan N.F."/>
            <person name="Baker D."/>
            <person name="Gharbi K."/>
            <person name="Hall N."/>
            <person name="Watson M."/>
            <person name="Adriaenssens E.M."/>
            <person name="Foster-Nyarko E."/>
            <person name="Jarju S."/>
            <person name="Secka A."/>
            <person name="Antonio M."/>
            <person name="Oren A."/>
            <person name="Chaudhuri R.R."/>
            <person name="La Ragione R."/>
            <person name="Hildebrand F."/>
            <person name="Pallen M.J."/>
        </authorList>
    </citation>
    <scope>NUCLEOTIDE SEQUENCE</scope>
    <source>
        <strain evidence="2">5134</strain>
    </source>
</reference>